<evidence type="ECO:0000313" key="8">
    <source>
        <dbReference type="Proteomes" id="UP000290849"/>
    </source>
</evidence>
<keyword evidence="2 5" id="KW-0479">Metal-binding</keyword>
<reference evidence="7 8" key="1">
    <citation type="journal article" date="2017" name="Int. J. Syst. Evol. Microbiol.">
        <title>Achromobacter aloeverae sp. nov., isolated from the root of Aloe vera (L.) Burm.f.</title>
        <authorList>
            <person name="Kuncharoen N."/>
            <person name="Muramatsu Y."/>
            <person name="Shibata C."/>
            <person name="Kamakura Y."/>
            <person name="Nakagawa Y."/>
            <person name="Tanasupawat S."/>
        </authorList>
    </citation>
    <scope>NUCLEOTIDE SEQUENCE [LARGE SCALE GENOMIC DNA]</scope>
    <source>
        <strain evidence="7 8">AVA-1</strain>
    </source>
</reference>
<dbReference type="InterPro" id="IPR040442">
    <property type="entry name" value="Pyrv_kinase-like_dom_sf"/>
</dbReference>
<name>A0A4Q1HDV0_9BURK</name>
<organism evidence="7 8">
    <name type="scientific">Achromobacter aloeverae</name>
    <dbReference type="NCBI Taxonomy" id="1750518"/>
    <lineage>
        <taxon>Bacteria</taxon>
        <taxon>Pseudomonadati</taxon>
        <taxon>Pseudomonadota</taxon>
        <taxon>Betaproteobacteria</taxon>
        <taxon>Burkholderiales</taxon>
        <taxon>Alcaligenaceae</taxon>
        <taxon>Achromobacter</taxon>
    </lineage>
</organism>
<dbReference type="InterPro" id="IPR005000">
    <property type="entry name" value="Aldolase/citrate-lyase_domain"/>
</dbReference>
<feature type="binding site" evidence="4">
    <location>
        <position position="79"/>
    </location>
    <ligand>
        <name>substrate</name>
    </ligand>
</feature>
<protein>
    <submittedName>
        <fullName evidence="7">CoA ester lyase</fullName>
    </submittedName>
</protein>
<sequence length="295" mass="30992">MLAGAAQRHPGVLMLRSLFFAPANRPELAVKFPRFHADCCVIDLEDGTPEAEKAGARAALRDTVAQVRAAGLQSRLAVRVNVPDSPHYLLDIQAAFDCDIDAIVIPKLETPAQAFPVQHGIAHARGARTVGLIGGIESVRGVLNARDICEETVNLAAVYFGAEDYAADIGGRRTPHGAEVATARGSVVMAAHAGRVPAIDQAVLDIRNDALYTADANAGRDMGYQGKICVAPAQVALANAAFSPSPAEIEYARRLVAAYEAATARGIGTIDFEGRMVDGPLLKHSQAILAAAARS</sequence>
<dbReference type="PANTHER" id="PTHR32308:SF0">
    <property type="entry name" value="HPCH_HPAI ALDOLASE_CITRATE LYASE DOMAIN-CONTAINING PROTEIN"/>
    <property type="match status" value="1"/>
</dbReference>
<proteinExistence type="predicted"/>
<dbReference type="Pfam" id="PF03328">
    <property type="entry name" value="HpcH_HpaI"/>
    <property type="match status" value="1"/>
</dbReference>
<dbReference type="EMBL" id="PYAL01000008">
    <property type="protein sequence ID" value="RXN84486.1"/>
    <property type="molecule type" value="Genomic_DNA"/>
</dbReference>
<comment type="caution">
    <text evidence="7">The sequence shown here is derived from an EMBL/GenBank/DDBJ whole genome shotgun (WGS) entry which is preliminary data.</text>
</comment>
<feature type="binding site" evidence="5">
    <location>
        <position position="137"/>
    </location>
    <ligand>
        <name>Mg(2+)</name>
        <dbReference type="ChEBI" id="CHEBI:18420"/>
    </ligand>
</feature>
<feature type="binding site" evidence="5">
    <location>
        <position position="164"/>
    </location>
    <ligand>
        <name>Mg(2+)</name>
        <dbReference type="ChEBI" id="CHEBI:18420"/>
    </ligand>
</feature>
<dbReference type="GO" id="GO:0016829">
    <property type="term" value="F:lyase activity"/>
    <property type="evidence" value="ECO:0007669"/>
    <property type="project" value="UniProtKB-KW"/>
</dbReference>
<dbReference type="InterPro" id="IPR011206">
    <property type="entry name" value="Citrate_lyase_beta/mcl1/mcl2"/>
</dbReference>
<dbReference type="PIRSF" id="PIRSF015582">
    <property type="entry name" value="Cit_lyase_B"/>
    <property type="match status" value="1"/>
</dbReference>
<dbReference type="GO" id="GO:0000287">
    <property type="term" value="F:magnesium ion binding"/>
    <property type="evidence" value="ECO:0007669"/>
    <property type="project" value="TreeGrafter"/>
</dbReference>
<keyword evidence="3 5" id="KW-0460">Magnesium</keyword>
<dbReference type="GO" id="GO:0006107">
    <property type="term" value="P:oxaloacetate metabolic process"/>
    <property type="evidence" value="ECO:0007669"/>
    <property type="project" value="TreeGrafter"/>
</dbReference>
<evidence type="ECO:0000256" key="5">
    <source>
        <dbReference type="PIRSR" id="PIRSR015582-2"/>
    </source>
</evidence>
<dbReference type="PANTHER" id="PTHR32308">
    <property type="entry name" value="LYASE BETA SUBUNIT, PUTATIVE (AFU_ORTHOLOGUE AFUA_4G13030)-RELATED"/>
    <property type="match status" value="1"/>
</dbReference>
<feature type="domain" description="HpcH/HpaI aldolase/citrate lyase" evidence="6">
    <location>
        <begin position="16"/>
        <end position="232"/>
    </location>
</feature>
<evidence type="ECO:0000259" key="6">
    <source>
        <dbReference type="Pfam" id="PF03328"/>
    </source>
</evidence>
<evidence type="ECO:0000256" key="1">
    <source>
        <dbReference type="ARBA" id="ARBA00001946"/>
    </source>
</evidence>
<evidence type="ECO:0000256" key="3">
    <source>
        <dbReference type="ARBA" id="ARBA00022842"/>
    </source>
</evidence>
<dbReference type="SUPFAM" id="SSF51621">
    <property type="entry name" value="Phosphoenolpyruvate/pyruvate domain"/>
    <property type="match status" value="1"/>
</dbReference>
<comment type="cofactor">
    <cofactor evidence="1">
        <name>Mg(2+)</name>
        <dbReference type="ChEBI" id="CHEBI:18420"/>
    </cofactor>
</comment>
<gene>
    <name evidence="7" type="ORF">C7R54_24190</name>
</gene>
<evidence type="ECO:0000256" key="4">
    <source>
        <dbReference type="PIRSR" id="PIRSR015582-1"/>
    </source>
</evidence>
<feature type="binding site" evidence="4">
    <location>
        <position position="137"/>
    </location>
    <ligand>
        <name>substrate</name>
    </ligand>
</feature>
<dbReference type="Gene3D" id="3.20.20.60">
    <property type="entry name" value="Phosphoenolpyruvate-binding domains"/>
    <property type="match status" value="1"/>
</dbReference>
<evidence type="ECO:0000256" key="2">
    <source>
        <dbReference type="ARBA" id="ARBA00022723"/>
    </source>
</evidence>
<dbReference type="InterPro" id="IPR015813">
    <property type="entry name" value="Pyrv/PenolPyrv_kinase-like_dom"/>
</dbReference>
<dbReference type="AlphaFoldDB" id="A0A4Q1HDV0"/>
<keyword evidence="7" id="KW-0456">Lyase</keyword>
<dbReference type="Proteomes" id="UP000290849">
    <property type="component" value="Unassembled WGS sequence"/>
</dbReference>
<keyword evidence="8" id="KW-1185">Reference proteome</keyword>
<accession>A0A4Q1HDV0</accession>
<evidence type="ECO:0000313" key="7">
    <source>
        <dbReference type="EMBL" id="RXN84486.1"/>
    </source>
</evidence>